<evidence type="ECO:0000256" key="5">
    <source>
        <dbReference type="ARBA" id="ARBA00022771"/>
    </source>
</evidence>
<evidence type="ECO:0000256" key="7">
    <source>
        <dbReference type="ARBA" id="ARBA00022833"/>
    </source>
</evidence>
<dbReference type="InterPro" id="IPR010666">
    <property type="entry name" value="Znf_GRF"/>
</dbReference>
<dbReference type="GO" id="GO:0005634">
    <property type="term" value="C:nucleus"/>
    <property type="evidence" value="ECO:0007669"/>
    <property type="project" value="TreeGrafter"/>
</dbReference>
<dbReference type="SUPFAM" id="SSF81624">
    <property type="entry name" value="N-terminal domain of MutM-like DNA repair proteins"/>
    <property type="match status" value="1"/>
</dbReference>
<evidence type="ECO:0000259" key="15">
    <source>
        <dbReference type="PROSITE" id="PS51068"/>
    </source>
</evidence>
<feature type="domain" description="GRF-type" evidence="16">
    <location>
        <begin position="362"/>
        <end position="406"/>
    </location>
</feature>
<evidence type="ECO:0000256" key="10">
    <source>
        <dbReference type="ARBA" id="ARBA00023239"/>
    </source>
</evidence>
<keyword evidence="7" id="KW-0862">Zinc</keyword>
<dbReference type="GO" id="GO:0140078">
    <property type="term" value="F:class I DNA-(apurinic or apyrimidinic site) endonuclease activity"/>
    <property type="evidence" value="ECO:0007669"/>
    <property type="project" value="UniProtKB-EC"/>
</dbReference>
<keyword evidence="5 13" id="KW-0863">Zinc-finger</keyword>
<keyword evidence="8" id="KW-0238">DNA-binding</keyword>
<dbReference type="PROSITE" id="PS51068">
    <property type="entry name" value="FPG_CAT"/>
    <property type="match status" value="1"/>
</dbReference>
<evidence type="ECO:0000256" key="1">
    <source>
        <dbReference type="ARBA" id="ARBA00009409"/>
    </source>
</evidence>
<organism evidence="17">
    <name type="scientific">Magallana gigas</name>
    <name type="common">Pacific oyster</name>
    <name type="synonym">Crassostrea gigas</name>
    <dbReference type="NCBI Taxonomy" id="29159"/>
    <lineage>
        <taxon>Eukaryota</taxon>
        <taxon>Metazoa</taxon>
        <taxon>Spiralia</taxon>
        <taxon>Lophotrochozoa</taxon>
        <taxon>Mollusca</taxon>
        <taxon>Bivalvia</taxon>
        <taxon>Autobranchia</taxon>
        <taxon>Pteriomorphia</taxon>
        <taxon>Ostreida</taxon>
        <taxon>Ostreoidea</taxon>
        <taxon>Ostreidae</taxon>
        <taxon>Magallana</taxon>
    </lineage>
</organism>
<dbReference type="InterPro" id="IPR035937">
    <property type="entry name" value="FPG_N"/>
</dbReference>
<feature type="domain" description="GRF-type" evidence="16">
    <location>
        <begin position="410"/>
        <end position="453"/>
    </location>
</feature>
<evidence type="ECO:0000256" key="2">
    <source>
        <dbReference type="ARBA" id="ARBA00012720"/>
    </source>
</evidence>
<keyword evidence="3" id="KW-0479">Metal-binding</keyword>
<dbReference type="PROSITE" id="PS51999">
    <property type="entry name" value="ZF_GRF"/>
    <property type="match status" value="2"/>
</dbReference>
<dbReference type="InterPro" id="IPR012319">
    <property type="entry name" value="FPG_cat"/>
</dbReference>
<keyword evidence="6" id="KW-0378">Hydrolase</keyword>
<evidence type="ECO:0000313" key="17">
    <source>
        <dbReference type="EMBL" id="EKC40864.1"/>
    </source>
</evidence>
<dbReference type="GO" id="GO:0008270">
    <property type="term" value="F:zinc ion binding"/>
    <property type="evidence" value="ECO:0007669"/>
    <property type="project" value="UniProtKB-KW"/>
</dbReference>
<dbReference type="SMART" id="SM01232">
    <property type="entry name" value="H2TH"/>
    <property type="match status" value="1"/>
</dbReference>
<reference evidence="17" key="1">
    <citation type="journal article" date="2012" name="Nature">
        <title>The oyster genome reveals stress adaptation and complexity of shell formation.</title>
        <authorList>
            <person name="Zhang G."/>
            <person name="Fang X."/>
            <person name="Guo X."/>
            <person name="Li L."/>
            <person name="Luo R."/>
            <person name="Xu F."/>
            <person name="Yang P."/>
            <person name="Zhang L."/>
            <person name="Wang X."/>
            <person name="Qi H."/>
            <person name="Xiong Z."/>
            <person name="Que H."/>
            <person name="Xie Y."/>
            <person name="Holland P.W."/>
            <person name="Paps J."/>
            <person name="Zhu Y."/>
            <person name="Wu F."/>
            <person name="Chen Y."/>
            <person name="Wang J."/>
            <person name="Peng C."/>
            <person name="Meng J."/>
            <person name="Yang L."/>
            <person name="Liu J."/>
            <person name="Wen B."/>
            <person name="Zhang N."/>
            <person name="Huang Z."/>
            <person name="Zhu Q."/>
            <person name="Feng Y."/>
            <person name="Mount A."/>
            <person name="Hedgecock D."/>
            <person name="Xu Z."/>
            <person name="Liu Y."/>
            <person name="Domazet-Loso T."/>
            <person name="Du Y."/>
            <person name="Sun X."/>
            <person name="Zhang S."/>
            <person name="Liu B."/>
            <person name="Cheng P."/>
            <person name="Jiang X."/>
            <person name="Li J."/>
            <person name="Fan D."/>
            <person name="Wang W."/>
            <person name="Fu W."/>
            <person name="Wang T."/>
            <person name="Wang B."/>
            <person name="Zhang J."/>
            <person name="Peng Z."/>
            <person name="Li Y."/>
            <person name="Li N."/>
            <person name="Wang J."/>
            <person name="Chen M."/>
            <person name="He Y."/>
            <person name="Tan F."/>
            <person name="Song X."/>
            <person name="Zheng Q."/>
            <person name="Huang R."/>
            <person name="Yang H."/>
            <person name="Du X."/>
            <person name="Chen L."/>
            <person name="Yang M."/>
            <person name="Gaffney P.M."/>
            <person name="Wang S."/>
            <person name="Luo L."/>
            <person name="She Z."/>
            <person name="Ming Y."/>
            <person name="Huang W."/>
            <person name="Zhang S."/>
            <person name="Huang B."/>
            <person name="Zhang Y."/>
            <person name="Qu T."/>
            <person name="Ni P."/>
            <person name="Miao G."/>
            <person name="Wang J."/>
            <person name="Wang Q."/>
            <person name="Steinberg C.E."/>
            <person name="Wang H."/>
            <person name="Li N."/>
            <person name="Qian L."/>
            <person name="Zhang G."/>
            <person name="Li Y."/>
            <person name="Yang H."/>
            <person name="Liu X."/>
            <person name="Wang J."/>
            <person name="Yin Y."/>
            <person name="Wang J."/>
        </authorList>
    </citation>
    <scope>NUCLEOTIDE SEQUENCE [LARGE SCALE GENOMIC DNA]</scope>
    <source>
        <strain evidence="17">05x7-T-G4-1.051#20</strain>
    </source>
</reference>
<feature type="domain" description="Formamidopyrimidine-DNA glycosylase catalytic" evidence="15">
    <location>
        <begin position="2"/>
        <end position="98"/>
    </location>
</feature>
<evidence type="ECO:0000256" key="8">
    <source>
        <dbReference type="ARBA" id="ARBA00023125"/>
    </source>
</evidence>
<keyword evidence="12" id="KW-0326">Glycosidase</keyword>
<keyword evidence="17" id="KW-0255">Endonuclease</keyword>
<dbReference type="InParanoid" id="K1RB31"/>
<dbReference type="GO" id="GO:0019104">
    <property type="term" value="F:DNA N-glycosylase activity"/>
    <property type="evidence" value="ECO:0007669"/>
    <property type="project" value="InterPro"/>
</dbReference>
<dbReference type="HOGENOM" id="CLU_482283_0_0_1"/>
<dbReference type="AlphaFoldDB" id="K1RB31"/>
<dbReference type="PANTHER" id="PTHR22993:SF10">
    <property type="entry name" value="ENDONUCLEASE 8-LIKE 3"/>
    <property type="match status" value="1"/>
</dbReference>
<comment type="similarity">
    <text evidence="1">Belongs to the FPG family.</text>
</comment>
<sequence length="455" mass="50293">MVEGPGCKIKGEKIKSKLMRQAVKAVSGNAVDREIKPKKGLVTSQFDVLIGRALTGVQTLGKELFMYFGDVCLRVHFLMAGSFRVNGQALDKDYGKLTETPSLQVNFSTDVLTFYKSAAQIRESVSCSSRYDALHDLDICSPVFNHQRAVTIVMEQSDRQVCDVLLDQTILPGVGNIIKNEALFDSGIKPSSKVQQLSKELVSHLVKMTRDFSLIFYKSSSMQEQSIGMDKSKTGLKRKSSTDFSEQSVKKVKESNDGPPVRNLDKMESVLSPRLPLGNIPRLPTLTHSGNTDSQKARQTNGNIVGKTLSKNSSTGIKKPQTGIGGHQNKDVKMNVKAGAPTVSKKMSQDSKGQGASKVPLCPGHSKPCSMTQTRKKGDNFLRWFFSCGVYPRSKQCKFFQWADEKFPICPNHGKPAAFRTVMKEGPNNGRKFFACPLPKQKQCGFFEWAEGFEV</sequence>
<dbReference type="InterPro" id="IPR010979">
    <property type="entry name" value="Ribosomal_uS13-like_H2TH"/>
</dbReference>
<dbReference type="Pfam" id="PF06839">
    <property type="entry name" value="Zn_ribbon_GRF"/>
    <property type="match status" value="2"/>
</dbReference>
<dbReference type="Gene3D" id="3.20.190.10">
    <property type="entry name" value="MutM-like, N-terminal"/>
    <property type="match status" value="1"/>
</dbReference>
<keyword evidence="11" id="KW-0511">Multifunctional enzyme</keyword>
<evidence type="ECO:0000256" key="14">
    <source>
        <dbReference type="SAM" id="MobiDB-lite"/>
    </source>
</evidence>
<dbReference type="PANTHER" id="PTHR22993">
    <property type="entry name" value="FORMAMIDOPYRIMIDINE-DNA GLYCOSYLASE"/>
    <property type="match status" value="1"/>
</dbReference>
<dbReference type="EC" id="4.2.99.18" evidence="2"/>
<name>K1RB31_MAGGI</name>
<keyword evidence="10" id="KW-0456">Lyase</keyword>
<evidence type="ECO:0000256" key="13">
    <source>
        <dbReference type="PROSITE-ProRule" id="PRU01343"/>
    </source>
</evidence>
<dbReference type="InterPro" id="IPR015886">
    <property type="entry name" value="H2TH_FPG"/>
</dbReference>
<dbReference type="Pfam" id="PF06831">
    <property type="entry name" value="H2TH"/>
    <property type="match status" value="1"/>
</dbReference>
<dbReference type="GO" id="GO:0006284">
    <property type="term" value="P:base-excision repair"/>
    <property type="evidence" value="ECO:0007669"/>
    <property type="project" value="InterPro"/>
</dbReference>
<evidence type="ECO:0000259" key="16">
    <source>
        <dbReference type="PROSITE" id="PS51999"/>
    </source>
</evidence>
<dbReference type="SUPFAM" id="SSF46946">
    <property type="entry name" value="S13-like H2TH domain"/>
    <property type="match status" value="1"/>
</dbReference>
<evidence type="ECO:0000256" key="6">
    <source>
        <dbReference type="ARBA" id="ARBA00022801"/>
    </source>
</evidence>
<keyword evidence="9" id="KW-0234">DNA repair</keyword>
<protein>
    <recommendedName>
        <fullName evidence="2">DNA-(apurinic or apyrimidinic site) lyase</fullName>
        <ecNumber evidence="2">4.2.99.18</ecNumber>
    </recommendedName>
</protein>
<evidence type="ECO:0000256" key="3">
    <source>
        <dbReference type="ARBA" id="ARBA00022723"/>
    </source>
</evidence>
<dbReference type="GO" id="GO:0003684">
    <property type="term" value="F:damaged DNA binding"/>
    <property type="evidence" value="ECO:0007669"/>
    <property type="project" value="InterPro"/>
</dbReference>
<accession>K1RB31</accession>
<dbReference type="EMBL" id="JH816408">
    <property type="protein sequence ID" value="EKC40864.1"/>
    <property type="molecule type" value="Genomic_DNA"/>
</dbReference>
<evidence type="ECO:0000256" key="11">
    <source>
        <dbReference type="ARBA" id="ARBA00023268"/>
    </source>
</evidence>
<feature type="compositionally biased region" description="Polar residues" evidence="14">
    <location>
        <begin position="286"/>
        <end position="316"/>
    </location>
</feature>
<gene>
    <name evidence="17" type="ORF">CGI_10014894</name>
</gene>
<keyword evidence="4" id="KW-0227">DNA damage</keyword>
<dbReference type="Gene3D" id="1.10.8.50">
    <property type="match status" value="1"/>
</dbReference>
<proteinExistence type="inferred from homology"/>
<feature type="region of interest" description="Disordered" evidence="14">
    <location>
        <begin position="227"/>
        <end position="329"/>
    </location>
</feature>
<evidence type="ECO:0000256" key="9">
    <source>
        <dbReference type="ARBA" id="ARBA00023204"/>
    </source>
</evidence>
<evidence type="ECO:0000256" key="12">
    <source>
        <dbReference type="ARBA" id="ARBA00023295"/>
    </source>
</evidence>
<keyword evidence="17" id="KW-0540">Nuclease</keyword>
<evidence type="ECO:0000256" key="4">
    <source>
        <dbReference type="ARBA" id="ARBA00022763"/>
    </source>
</evidence>